<reference evidence="2 3" key="1">
    <citation type="submission" date="2016-05" db="EMBL/GenBank/DDBJ databases">
        <title>A degradative enzymes factory behind the ericoid mycorrhizal symbiosis.</title>
        <authorList>
            <consortium name="DOE Joint Genome Institute"/>
            <person name="Martino E."/>
            <person name="Morin E."/>
            <person name="Grelet G."/>
            <person name="Kuo A."/>
            <person name="Kohler A."/>
            <person name="Daghino S."/>
            <person name="Barry K."/>
            <person name="Choi C."/>
            <person name="Cichocki N."/>
            <person name="Clum A."/>
            <person name="Copeland A."/>
            <person name="Hainaut M."/>
            <person name="Haridas S."/>
            <person name="Labutti K."/>
            <person name="Lindquist E."/>
            <person name="Lipzen A."/>
            <person name="Khouja H.-R."/>
            <person name="Murat C."/>
            <person name="Ohm R."/>
            <person name="Olson A."/>
            <person name="Spatafora J."/>
            <person name="Veneault-Fourrey C."/>
            <person name="Henrissat B."/>
            <person name="Grigoriev I."/>
            <person name="Martin F."/>
            <person name="Perotto S."/>
        </authorList>
    </citation>
    <scope>NUCLEOTIDE SEQUENCE [LARGE SCALE GENOMIC DNA]</scope>
    <source>
        <strain evidence="2 3">UAMH 7357</strain>
    </source>
</reference>
<accession>A0A2J6PSB0</accession>
<dbReference type="Proteomes" id="UP000235672">
    <property type="component" value="Unassembled WGS sequence"/>
</dbReference>
<keyword evidence="3" id="KW-1185">Reference proteome</keyword>
<dbReference type="OrthoDB" id="5429698at2759"/>
<evidence type="ECO:0000313" key="3">
    <source>
        <dbReference type="Proteomes" id="UP000235672"/>
    </source>
</evidence>
<feature type="compositionally biased region" description="Basic and acidic residues" evidence="1">
    <location>
        <begin position="547"/>
        <end position="560"/>
    </location>
</feature>
<gene>
    <name evidence="2" type="ORF">NA56DRAFT_708480</name>
</gene>
<proteinExistence type="predicted"/>
<evidence type="ECO:0000313" key="2">
    <source>
        <dbReference type="EMBL" id="PMD16905.1"/>
    </source>
</evidence>
<feature type="region of interest" description="Disordered" evidence="1">
    <location>
        <begin position="199"/>
        <end position="248"/>
    </location>
</feature>
<sequence>MAEIQALLESASTLCKCIVKLKRVADAYHFADYLRRYQMVLENIEKSTALIEELIKDSDAVRAIQISVHGKSENLVDFYTKNVTAVVEDVQTLLQRFDNSQSQGVAGFLEKVKSFLGHASRALNFMLDEEYIKQLLEAAKHVETSQFMALSTVLLVHNLKKEAWQDTLDKFTKTMIAQSDSFNSMRRAYQRKEQVVLRLRMQKPRPNRPGTRSAGSVTEADGVLESPRHNPLSEDRSQPILPAVFDPDNTEDRTVLSSLLQNTDELQSASDKTAPTEDTIAIMRYDGSLETLDNRPNHEDIASASTVSATLDIAVFEQSERGDYETASELGSACPFFSESEDFEARTVTDAHGPCPTMTIYDSAQVDVNIDQDAFILIDQAVNLDNCTSSIASAFQFCVRTLFVPETGSPSLILKEPCKTAAPSCNHIKVSIQSDIMSEQVFPCSLQASLLQGPMPASGTLHRPSQERLALFVLPDCRQRSSRTLVLTRQGACKQYAIPTSLEMVYISDVSTLGEGSGESDEAGDNISGEANPETHHHSDLPQAAKKQADNEEVSKETAEKAGERNFGLWDFSRVPCFFCGRDALRPVADSAGVFGLLVYKNSSFGYTCQRCKDRTWISGAKFGLTGVGGSWIW</sequence>
<dbReference type="AlphaFoldDB" id="A0A2J6PSB0"/>
<protein>
    <submittedName>
        <fullName evidence="2">Uncharacterized protein</fullName>
    </submittedName>
</protein>
<dbReference type="EMBL" id="KZ613503">
    <property type="protein sequence ID" value="PMD16905.1"/>
    <property type="molecule type" value="Genomic_DNA"/>
</dbReference>
<organism evidence="2 3">
    <name type="scientific">Hyaloscypha hepaticicola</name>
    <dbReference type="NCBI Taxonomy" id="2082293"/>
    <lineage>
        <taxon>Eukaryota</taxon>
        <taxon>Fungi</taxon>
        <taxon>Dikarya</taxon>
        <taxon>Ascomycota</taxon>
        <taxon>Pezizomycotina</taxon>
        <taxon>Leotiomycetes</taxon>
        <taxon>Helotiales</taxon>
        <taxon>Hyaloscyphaceae</taxon>
        <taxon>Hyaloscypha</taxon>
    </lineage>
</organism>
<feature type="compositionally biased region" description="Basic and acidic residues" evidence="1">
    <location>
        <begin position="226"/>
        <end position="237"/>
    </location>
</feature>
<name>A0A2J6PSB0_9HELO</name>
<evidence type="ECO:0000256" key="1">
    <source>
        <dbReference type="SAM" id="MobiDB-lite"/>
    </source>
</evidence>
<feature type="region of interest" description="Disordered" evidence="1">
    <location>
        <begin position="513"/>
        <end position="560"/>
    </location>
</feature>